<feature type="domain" description="HAMP" evidence="9">
    <location>
        <begin position="416"/>
        <end position="468"/>
    </location>
</feature>
<keyword evidence="3" id="KW-0597">Phosphoprotein</keyword>
<keyword evidence="7" id="KW-1133">Transmembrane helix</keyword>
<dbReference type="SMART" id="SM00304">
    <property type="entry name" value="HAMP"/>
    <property type="match status" value="1"/>
</dbReference>
<dbReference type="InterPro" id="IPR003661">
    <property type="entry name" value="HisK_dim/P_dom"/>
</dbReference>
<accession>A0A3B1CEF7</accession>
<evidence type="ECO:0000256" key="3">
    <source>
        <dbReference type="ARBA" id="ARBA00022553"/>
    </source>
</evidence>
<gene>
    <name evidence="10" type="ORF">MNBD_NITROSPINAE02-485</name>
</gene>
<dbReference type="PROSITE" id="PS50109">
    <property type="entry name" value="HIS_KIN"/>
    <property type="match status" value="1"/>
</dbReference>
<dbReference type="Gene3D" id="3.30.565.10">
    <property type="entry name" value="Histidine kinase-like ATPase, C-terminal domain"/>
    <property type="match status" value="1"/>
</dbReference>
<dbReference type="Pfam" id="PF00672">
    <property type="entry name" value="HAMP"/>
    <property type="match status" value="1"/>
</dbReference>
<dbReference type="PRINTS" id="PR00344">
    <property type="entry name" value="BCTRLSENSOR"/>
</dbReference>
<keyword evidence="6" id="KW-0175">Coiled coil</keyword>
<keyword evidence="7" id="KW-0812">Transmembrane</keyword>
<dbReference type="SUPFAM" id="SSF47384">
    <property type="entry name" value="Homodimeric domain of signal transducing histidine kinase"/>
    <property type="match status" value="1"/>
</dbReference>
<feature type="transmembrane region" description="Helical" evidence="7">
    <location>
        <begin position="394"/>
        <end position="414"/>
    </location>
</feature>
<dbReference type="Gene3D" id="6.10.340.10">
    <property type="match status" value="1"/>
</dbReference>
<evidence type="ECO:0000256" key="7">
    <source>
        <dbReference type="SAM" id="Phobius"/>
    </source>
</evidence>
<dbReference type="Pfam" id="PF00512">
    <property type="entry name" value="HisKA"/>
    <property type="match status" value="1"/>
</dbReference>
<feature type="transmembrane region" description="Helical" evidence="7">
    <location>
        <begin position="12"/>
        <end position="34"/>
    </location>
</feature>
<keyword evidence="5" id="KW-0418">Kinase</keyword>
<dbReference type="SMART" id="SM00387">
    <property type="entry name" value="HATPase_c"/>
    <property type="match status" value="1"/>
</dbReference>
<name>A0A3B1CEF7_9ZZZZ</name>
<dbReference type="InterPro" id="IPR003594">
    <property type="entry name" value="HATPase_dom"/>
</dbReference>
<dbReference type="PANTHER" id="PTHR42878">
    <property type="entry name" value="TWO-COMPONENT HISTIDINE KINASE"/>
    <property type="match status" value="1"/>
</dbReference>
<dbReference type="CDD" id="cd06225">
    <property type="entry name" value="HAMP"/>
    <property type="match status" value="1"/>
</dbReference>
<dbReference type="Gene3D" id="1.10.287.130">
    <property type="match status" value="1"/>
</dbReference>
<feature type="coiled-coil region" evidence="6">
    <location>
        <begin position="460"/>
        <end position="487"/>
    </location>
</feature>
<dbReference type="Gene3D" id="3.30.450.20">
    <property type="entry name" value="PAS domain"/>
    <property type="match status" value="1"/>
</dbReference>
<evidence type="ECO:0000256" key="6">
    <source>
        <dbReference type="SAM" id="Coils"/>
    </source>
</evidence>
<reference evidence="10" key="1">
    <citation type="submission" date="2018-06" db="EMBL/GenBank/DDBJ databases">
        <authorList>
            <person name="Zhirakovskaya E."/>
        </authorList>
    </citation>
    <scope>NUCLEOTIDE SEQUENCE</scope>
</reference>
<dbReference type="SUPFAM" id="SSF55874">
    <property type="entry name" value="ATPase domain of HSP90 chaperone/DNA topoisomerase II/histidine kinase"/>
    <property type="match status" value="1"/>
</dbReference>
<keyword evidence="4" id="KW-0808">Transferase</keyword>
<dbReference type="CDD" id="cd18774">
    <property type="entry name" value="PDC2_HK_sensor"/>
    <property type="match status" value="1"/>
</dbReference>
<dbReference type="EC" id="2.7.13.3" evidence="2"/>
<dbReference type="InterPro" id="IPR004358">
    <property type="entry name" value="Sig_transdc_His_kin-like_C"/>
</dbReference>
<evidence type="ECO:0000259" key="9">
    <source>
        <dbReference type="PROSITE" id="PS50885"/>
    </source>
</evidence>
<dbReference type="SUPFAM" id="SSF158472">
    <property type="entry name" value="HAMP domain-like"/>
    <property type="match status" value="1"/>
</dbReference>
<dbReference type="InterPro" id="IPR003660">
    <property type="entry name" value="HAMP_dom"/>
</dbReference>
<dbReference type="GO" id="GO:0007234">
    <property type="term" value="P:osmosensory signaling via phosphorelay pathway"/>
    <property type="evidence" value="ECO:0007669"/>
    <property type="project" value="TreeGrafter"/>
</dbReference>
<dbReference type="InterPro" id="IPR005467">
    <property type="entry name" value="His_kinase_dom"/>
</dbReference>
<dbReference type="PANTHER" id="PTHR42878:SF15">
    <property type="entry name" value="BACTERIOPHYTOCHROME"/>
    <property type="match status" value="1"/>
</dbReference>
<dbReference type="PROSITE" id="PS50885">
    <property type="entry name" value="HAMP"/>
    <property type="match status" value="1"/>
</dbReference>
<dbReference type="InterPro" id="IPR036890">
    <property type="entry name" value="HATPase_C_sf"/>
</dbReference>
<dbReference type="GO" id="GO:0030295">
    <property type="term" value="F:protein kinase activator activity"/>
    <property type="evidence" value="ECO:0007669"/>
    <property type="project" value="TreeGrafter"/>
</dbReference>
<protein>
    <recommendedName>
        <fullName evidence="2">histidine kinase</fullName>
        <ecNumber evidence="2">2.7.13.3</ecNumber>
    </recommendedName>
</protein>
<comment type="catalytic activity">
    <reaction evidence="1">
        <text>ATP + protein L-histidine = ADP + protein N-phospho-L-histidine.</text>
        <dbReference type="EC" id="2.7.13.3"/>
    </reaction>
</comment>
<dbReference type="SMART" id="SM00388">
    <property type="entry name" value="HisKA"/>
    <property type="match status" value="1"/>
</dbReference>
<dbReference type="GO" id="GO:0000155">
    <property type="term" value="F:phosphorelay sensor kinase activity"/>
    <property type="evidence" value="ECO:0007669"/>
    <property type="project" value="InterPro"/>
</dbReference>
<proteinExistence type="predicted"/>
<evidence type="ECO:0000256" key="1">
    <source>
        <dbReference type="ARBA" id="ARBA00000085"/>
    </source>
</evidence>
<evidence type="ECO:0000256" key="2">
    <source>
        <dbReference type="ARBA" id="ARBA00012438"/>
    </source>
</evidence>
<evidence type="ECO:0000256" key="4">
    <source>
        <dbReference type="ARBA" id="ARBA00022679"/>
    </source>
</evidence>
<sequence length="728" mass="81203">MKKPTVRKKLIALFLLVGVAPFMIAGVIVVRWSANSFSRQAYNQLTSLREVKAEAIRVYFDTIELQIIAFSGNRMVVDATRDFSEYTKTFLKESATSKNSLETMRAGLLGYYENDFAQEYIKRNDGQKPEPRKYFAALDEPAIALQYYYISANKNRLGQKQMLDQAPDNSRYSRLHGRFHRFIRDYFGRFGFYDIFLVDAGSGRVLYSMFKELDFATSLIDGPFASSNLGEVYRKAMAIKNDSDIVFTDYAAYQPSYGDPAGFIASPVFNEGQKIGIAIFQIPLTQVNAIMTSSAGMGETGETYLVGRDLLLRSDSRLEKGLNVFTSFQHRIKADSVAVRAALSGETGTREIEDYRGRQVLSAYAPLDVLGSRWAFLAEIDVDEALKPGGEIKYVLILAIVSSIGISAVMGLIISGSISRRVETLSQAAKEMAVGELDHRVKIKGSDELSGLGDAFNRMAEKLSRSYADLERHARKLSERGDKLEEEVIVRRKIEENLRSVNHEMESFIYSVSHDLKAPIVTVQGMTNLLVTELGGNLSEDCQIYMKHIKDATIIMSHLLDDLQEISRVGRMNIEPEVVDMNDLMEQILAEGEIAAKDRGIEFRFQQDLPTVYANPKRVYQVFTNLVGNAIKFMPADVPSPRVEVGGMKTDGGMAEFFVQDNGAGIEPRFHKKIFDLFTRLHGRDVKGTGMGLAFVKKIIESIGGSVGVDSAHGGGARFYFTIPGSRK</sequence>
<keyword evidence="7" id="KW-0472">Membrane</keyword>
<evidence type="ECO:0000313" key="10">
    <source>
        <dbReference type="EMBL" id="VAX21050.1"/>
    </source>
</evidence>
<dbReference type="InterPro" id="IPR036097">
    <property type="entry name" value="HisK_dim/P_sf"/>
</dbReference>
<dbReference type="GO" id="GO:0016020">
    <property type="term" value="C:membrane"/>
    <property type="evidence" value="ECO:0007669"/>
    <property type="project" value="InterPro"/>
</dbReference>
<dbReference type="EMBL" id="UOGE01000063">
    <property type="protein sequence ID" value="VAX21050.1"/>
    <property type="molecule type" value="Genomic_DNA"/>
</dbReference>
<dbReference type="CDD" id="cd00082">
    <property type="entry name" value="HisKA"/>
    <property type="match status" value="1"/>
</dbReference>
<organism evidence="10">
    <name type="scientific">hydrothermal vent metagenome</name>
    <dbReference type="NCBI Taxonomy" id="652676"/>
    <lineage>
        <taxon>unclassified sequences</taxon>
        <taxon>metagenomes</taxon>
        <taxon>ecological metagenomes</taxon>
    </lineage>
</organism>
<dbReference type="Pfam" id="PF02518">
    <property type="entry name" value="HATPase_c"/>
    <property type="match status" value="1"/>
</dbReference>
<feature type="domain" description="Histidine kinase" evidence="8">
    <location>
        <begin position="511"/>
        <end position="727"/>
    </location>
</feature>
<evidence type="ECO:0000259" key="8">
    <source>
        <dbReference type="PROSITE" id="PS50109"/>
    </source>
</evidence>
<dbReference type="AlphaFoldDB" id="A0A3B1CEF7"/>
<dbReference type="FunFam" id="3.30.565.10:FF:000006">
    <property type="entry name" value="Sensor histidine kinase WalK"/>
    <property type="match status" value="1"/>
</dbReference>
<dbReference type="InterPro" id="IPR050351">
    <property type="entry name" value="BphY/WalK/GraS-like"/>
</dbReference>
<dbReference type="GO" id="GO:0000156">
    <property type="term" value="F:phosphorelay response regulator activity"/>
    <property type="evidence" value="ECO:0007669"/>
    <property type="project" value="TreeGrafter"/>
</dbReference>
<evidence type="ECO:0000256" key="5">
    <source>
        <dbReference type="ARBA" id="ARBA00022777"/>
    </source>
</evidence>